<feature type="transmembrane region" description="Helical" evidence="2">
    <location>
        <begin position="258"/>
        <end position="279"/>
    </location>
</feature>
<evidence type="ECO:0000313" key="4">
    <source>
        <dbReference type="Proteomes" id="UP000014254"/>
    </source>
</evidence>
<feature type="transmembrane region" description="Helical" evidence="2">
    <location>
        <begin position="136"/>
        <end position="155"/>
    </location>
</feature>
<dbReference type="OMA" id="MTHYISE"/>
<feature type="compositionally biased region" description="Low complexity" evidence="1">
    <location>
        <begin position="362"/>
        <end position="388"/>
    </location>
</feature>
<sequence>MLATPPISSFTTSSHYLYELRQYMKMLKACYATCAISMLCSLIIAVSYLHLRVSQPDRANRVSLRCVFMASIMNLINSIFDIIIALIYGDTSLCRASAIVAMFTRVMSAVFLALVGINLVLVFVCNIQTSANRLEYIYYPSAFLYGLVTIVVPIVESSDDMLSTRNDLRCYYFVHYYQFFGHSSLLWMWYYGFLFLSIMIASICSITALVKLMKEHHTLVGKWAHIASMSQAAESAQSSVEQRIKAQSSIFVRVVSRCVLYPLVPLISNIWGFIFQIYLVNPHNGVPTFAFSLTDVIFRCLQGFFVSIVFFSDPAMTHYISEQWGLCKEKYVDDFSQIRKYSDGQMEVLYLNTKRHNKGSKSQSSSITVMPSSSPSSSSSTTCHKPSPVYHKGQTATQLSVDATENDSINIDWEHKGKRISHDSAPFNTVPMRRLSVPASVYSRIHRNETNQSTVVLPSQSPLSTSSTAFEGPDTSPCNYSQLNNIIPDPSSDHRILVPYKYPRLACAFHWFLVRCGFGKTKSDDGASMNREEPSTATEHCQPHSLSPILDTSSVVDISPSIHPLSQESS</sequence>
<reference evidence="4" key="1">
    <citation type="submission" date="2013-05" db="EMBL/GenBank/DDBJ databases">
        <title>The Genome sequence of Mucor circinelloides f. circinelloides 1006PhL.</title>
        <authorList>
            <consortium name="The Broad Institute Genomics Platform"/>
            <person name="Cuomo C."/>
            <person name="Earl A."/>
            <person name="Findley K."/>
            <person name="Lee S.C."/>
            <person name="Walker B."/>
            <person name="Young S."/>
            <person name="Zeng Q."/>
            <person name="Gargeya S."/>
            <person name="Fitzgerald M."/>
            <person name="Haas B."/>
            <person name="Abouelleil A."/>
            <person name="Allen A.W."/>
            <person name="Alvarado L."/>
            <person name="Arachchi H.M."/>
            <person name="Berlin A.M."/>
            <person name="Chapman S.B."/>
            <person name="Gainer-Dewar J."/>
            <person name="Goldberg J."/>
            <person name="Griggs A."/>
            <person name="Gujja S."/>
            <person name="Hansen M."/>
            <person name="Howarth C."/>
            <person name="Imamovic A."/>
            <person name="Ireland A."/>
            <person name="Larimer J."/>
            <person name="McCowan C."/>
            <person name="Murphy C."/>
            <person name="Pearson M."/>
            <person name="Poon T.W."/>
            <person name="Priest M."/>
            <person name="Roberts A."/>
            <person name="Saif S."/>
            <person name="Shea T."/>
            <person name="Sisk P."/>
            <person name="Sykes S."/>
            <person name="Wortman J."/>
            <person name="Nusbaum C."/>
            <person name="Birren B."/>
        </authorList>
    </citation>
    <scope>NUCLEOTIDE SEQUENCE [LARGE SCALE GENOMIC DNA]</scope>
    <source>
        <strain evidence="4">1006PhL</strain>
    </source>
</reference>
<evidence type="ECO:0000313" key="3">
    <source>
        <dbReference type="EMBL" id="EPB85917.1"/>
    </source>
</evidence>
<feature type="compositionally biased region" description="Basic and acidic residues" evidence="1">
    <location>
        <begin position="523"/>
        <end position="534"/>
    </location>
</feature>
<name>S2JC07_MUCC1</name>
<feature type="transmembrane region" description="Helical" evidence="2">
    <location>
        <begin position="188"/>
        <end position="210"/>
    </location>
</feature>
<dbReference type="eggNOG" id="ENOG502S939">
    <property type="taxonomic scope" value="Eukaryota"/>
</dbReference>
<evidence type="ECO:0000256" key="1">
    <source>
        <dbReference type="SAM" id="MobiDB-lite"/>
    </source>
</evidence>
<dbReference type="Gene3D" id="1.20.1070.10">
    <property type="entry name" value="Rhodopsin 7-helix transmembrane proteins"/>
    <property type="match status" value="1"/>
</dbReference>
<feature type="transmembrane region" description="Helical" evidence="2">
    <location>
        <begin position="26"/>
        <end position="50"/>
    </location>
</feature>
<keyword evidence="2" id="KW-0472">Membrane</keyword>
<organism evidence="3 4">
    <name type="scientific">Mucor circinelloides f. circinelloides (strain 1006PhL)</name>
    <name type="common">Mucormycosis agent</name>
    <name type="synonym">Calyptromyces circinelloides</name>
    <dbReference type="NCBI Taxonomy" id="1220926"/>
    <lineage>
        <taxon>Eukaryota</taxon>
        <taxon>Fungi</taxon>
        <taxon>Fungi incertae sedis</taxon>
        <taxon>Mucoromycota</taxon>
        <taxon>Mucoromycotina</taxon>
        <taxon>Mucoromycetes</taxon>
        <taxon>Mucorales</taxon>
        <taxon>Mucorineae</taxon>
        <taxon>Mucoraceae</taxon>
        <taxon>Mucor</taxon>
    </lineage>
</organism>
<dbReference type="AlphaFoldDB" id="S2JC07"/>
<feature type="region of interest" description="Disordered" evidence="1">
    <location>
        <begin position="523"/>
        <end position="547"/>
    </location>
</feature>
<gene>
    <name evidence="3" type="ORF">HMPREF1544_07333</name>
</gene>
<evidence type="ECO:0000256" key="2">
    <source>
        <dbReference type="SAM" id="Phobius"/>
    </source>
</evidence>
<dbReference type="Proteomes" id="UP000014254">
    <property type="component" value="Unassembled WGS sequence"/>
</dbReference>
<feature type="region of interest" description="Disordered" evidence="1">
    <location>
        <begin position="454"/>
        <end position="474"/>
    </location>
</feature>
<feature type="transmembrane region" description="Helical" evidence="2">
    <location>
        <begin position="62"/>
        <end position="88"/>
    </location>
</feature>
<proteinExistence type="predicted"/>
<feature type="region of interest" description="Disordered" evidence="1">
    <location>
        <begin position="355"/>
        <end position="391"/>
    </location>
</feature>
<feature type="compositionally biased region" description="Low complexity" evidence="1">
    <location>
        <begin position="455"/>
        <end position="468"/>
    </location>
</feature>
<feature type="transmembrane region" description="Helical" evidence="2">
    <location>
        <begin position="100"/>
        <end position="124"/>
    </location>
</feature>
<dbReference type="EMBL" id="KE124001">
    <property type="protein sequence ID" value="EPB85917.1"/>
    <property type="molecule type" value="Genomic_DNA"/>
</dbReference>
<accession>S2JC07</accession>
<keyword evidence="2" id="KW-1133">Transmembrane helix</keyword>
<keyword evidence="2" id="KW-0812">Transmembrane</keyword>
<keyword evidence="4" id="KW-1185">Reference proteome</keyword>
<dbReference type="InParanoid" id="S2JC07"/>
<protein>
    <submittedName>
        <fullName evidence="3">Uncharacterized protein</fullName>
    </submittedName>
</protein>
<dbReference type="OrthoDB" id="2281723at2759"/>
<dbReference type="VEuPathDB" id="FungiDB:HMPREF1544_07333"/>
<dbReference type="STRING" id="1220926.S2JC07"/>